<dbReference type="InterPro" id="IPR052295">
    <property type="entry name" value="Odorant-binding_protein"/>
</dbReference>
<keyword evidence="3" id="KW-0964">Secreted</keyword>
<feature type="chain" id="PRO_5026956049" evidence="4">
    <location>
        <begin position="19"/>
        <end position="199"/>
    </location>
</feature>
<name>A0A6J2UMR3_DROLE</name>
<dbReference type="GO" id="GO:0005576">
    <property type="term" value="C:extracellular region"/>
    <property type="evidence" value="ECO:0007669"/>
    <property type="project" value="UniProtKB-SubCell"/>
</dbReference>
<proteinExistence type="inferred from homology"/>
<comment type="similarity">
    <text evidence="2">Belongs to the PBP/GOBP family.</text>
</comment>
<dbReference type="Proteomes" id="UP000504634">
    <property type="component" value="Unplaced"/>
</dbReference>
<evidence type="ECO:0000259" key="5">
    <source>
        <dbReference type="Pfam" id="PF22651"/>
    </source>
</evidence>
<dbReference type="RefSeq" id="XP_030388527.1">
    <property type="nucleotide sequence ID" value="XM_030532667.1"/>
</dbReference>
<dbReference type="InterPro" id="IPR054577">
    <property type="entry name" value="OBP47-like_dom"/>
</dbReference>
<reference evidence="7" key="1">
    <citation type="submission" date="2025-08" db="UniProtKB">
        <authorList>
            <consortium name="RefSeq"/>
        </authorList>
    </citation>
    <scope>IDENTIFICATION</scope>
    <source>
        <strain evidence="7">11010-0011.00</strain>
        <tissue evidence="7">Whole body</tissue>
    </source>
</reference>
<dbReference type="Gene3D" id="1.10.238.270">
    <property type="match status" value="1"/>
</dbReference>
<organism evidence="6 7">
    <name type="scientific">Drosophila lebanonensis</name>
    <name type="common">Fruit fly</name>
    <name type="synonym">Scaptodrosophila lebanonensis</name>
    <dbReference type="NCBI Taxonomy" id="7225"/>
    <lineage>
        <taxon>Eukaryota</taxon>
        <taxon>Metazoa</taxon>
        <taxon>Ecdysozoa</taxon>
        <taxon>Arthropoda</taxon>
        <taxon>Hexapoda</taxon>
        <taxon>Insecta</taxon>
        <taxon>Pterygota</taxon>
        <taxon>Neoptera</taxon>
        <taxon>Endopterygota</taxon>
        <taxon>Diptera</taxon>
        <taxon>Brachycera</taxon>
        <taxon>Muscomorpha</taxon>
        <taxon>Ephydroidea</taxon>
        <taxon>Drosophilidae</taxon>
        <taxon>Scaptodrosophila</taxon>
    </lineage>
</organism>
<dbReference type="SUPFAM" id="SSF47565">
    <property type="entry name" value="Insect pheromone/odorant-binding proteins"/>
    <property type="match status" value="1"/>
</dbReference>
<dbReference type="Pfam" id="PF22651">
    <property type="entry name" value="OBP47_like"/>
    <property type="match status" value="1"/>
</dbReference>
<dbReference type="AlphaFoldDB" id="A0A6J2UMR3"/>
<dbReference type="PANTHER" id="PTHR21066:SF15">
    <property type="entry name" value="GH25962P-RELATED"/>
    <property type="match status" value="1"/>
</dbReference>
<evidence type="ECO:0000256" key="1">
    <source>
        <dbReference type="ARBA" id="ARBA00004613"/>
    </source>
</evidence>
<evidence type="ECO:0000256" key="4">
    <source>
        <dbReference type="SAM" id="SignalP"/>
    </source>
</evidence>
<protein>
    <submittedName>
        <fullName evidence="7">Uncharacterized protein LOC115634772</fullName>
    </submittedName>
</protein>
<dbReference type="OrthoDB" id="7931764at2759"/>
<dbReference type="SMART" id="SM00708">
    <property type="entry name" value="PhBP"/>
    <property type="match status" value="1"/>
</dbReference>
<dbReference type="InterPro" id="IPR036728">
    <property type="entry name" value="PBP_GOBP_sf"/>
</dbReference>
<comment type="subcellular location">
    <subcellularLocation>
        <location evidence="1">Secreted</location>
    </subcellularLocation>
</comment>
<feature type="domain" description="OBP47-like" evidence="5">
    <location>
        <begin position="69"/>
        <end position="184"/>
    </location>
</feature>
<dbReference type="PANTHER" id="PTHR21066">
    <property type="entry name" value="ODORANT-BINDING PROTEIN 59A-RELATED"/>
    <property type="match status" value="1"/>
</dbReference>
<keyword evidence="4" id="KW-0732">Signal</keyword>
<sequence length="199" mass="22684">MKAVFVITLAYLAWYVGAIKIDCEKPESVNEDHIHHCCKHPEGHNEIMEECSNKTGFPLPNPSEEAIVDLTPDHIIAGTCFGHCVMKALKFINDDKLDMEAVKKYYKERHPDDPEYVNEMISAFDHCHGKNEEGTAQFLSNPMFHSLSKNFCEPKASVIWACVIRQFFHNCPADRWSKSKECQDTLEFSKSCKDALATL</sequence>
<dbReference type="InterPro" id="IPR006170">
    <property type="entry name" value="PBP/GOBP"/>
</dbReference>
<dbReference type="GeneID" id="115634772"/>
<dbReference type="GO" id="GO:0005549">
    <property type="term" value="F:odorant binding"/>
    <property type="evidence" value="ECO:0007669"/>
    <property type="project" value="InterPro"/>
</dbReference>
<feature type="signal peptide" evidence="4">
    <location>
        <begin position="1"/>
        <end position="18"/>
    </location>
</feature>
<dbReference type="CTD" id="37608"/>
<evidence type="ECO:0000256" key="3">
    <source>
        <dbReference type="ARBA" id="ARBA00022525"/>
    </source>
</evidence>
<evidence type="ECO:0000313" key="7">
    <source>
        <dbReference type="RefSeq" id="XP_030388527.1"/>
    </source>
</evidence>
<gene>
    <name evidence="7" type="primary">LOC115634772</name>
</gene>
<evidence type="ECO:0000256" key="2">
    <source>
        <dbReference type="ARBA" id="ARBA00008098"/>
    </source>
</evidence>
<dbReference type="CDD" id="cd23992">
    <property type="entry name" value="PBP_GOBP"/>
    <property type="match status" value="1"/>
</dbReference>
<evidence type="ECO:0000313" key="6">
    <source>
        <dbReference type="Proteomes" id="UP000504634"/>
    </source>
</evidence>
<keyword evidence="6" id="KW-1185">Reference proteome</keyword>
<accession>A0A6J2UMR3</accession>